<sequence>MSEVEGKLLVLREAIASALDADLVQGTEAGGERGRGAAELSRRTRLVLSQALEECERTLEQQDRDEAEIESLELERAQLELDLETLRTRLKAFEYRSKAKPFDESYHKGSPLHSKTHLSGMEPDAAARALRETMESPRAQKALRDAVDHRLDSSTMEILHLLKRLSQLRRDKS</sequence>
<evidence type="ECO:0000313" key="3">
    <source>
        <dbReference type="Proteomes" id="UP000316726"/>
    </source>
</evidence>
<proteinExistence type="predicted"/>
<protein>
    <submittedName>
        <fullName evidence="2">Uncharacterized protein</fullName>
    </submittedName>
</protein>
<keyword evidence="3" id="KW-1185">Reference proteome</keyword>
<gene>
    <name evidence="2" type="ORF">A3770_04p34030</name>
</gene>
<organism evidence="2 3">
    <name type="scientific">Chloropicon primus</name>
    <dbReference type="NCBI Taxonomy" id="1764295"/>
    <lineage>
        <taxon>Eukaryota</taxon>
        <taxon>Viridiplantae</taxon>
        <taxon>Chlorophyta</taxon>
        <taxon>Chloropicophyceae</taxon>
        <taxon>Chloropicales</taxon>
        <taxon>Chloropicaceae</taxon>
        <taxon>Chloropicon</taxon>
    </lineage>
</organism>
<dbReference type="EMBL" id="CP031037">
    <property type="protein sequence ID" value="QDZ20885.1"/>
    <property type="molecule type" value="Genomic_DNA"/>
</dbReference>
<evidence type="ECO:0000256" key="1">
    <source>
        <dbReference type="SAM" id="Coils"/>
    </source>
</evidence>
<keyword evidence="1" id="KW-0175">Coiled coil</keyword>
<accession>A0A5B8MMP6</accession>
<evidence type="ECO:0000313" key="2">
    <source>
        <dbReference type="EMBL" id="QDZ20885.1"/>
    </source>
</evidence>
<name>A0A5B8MMP6_9CHLO</name>
<reference evidence="2 3" key="1">
    <citation type="submission" date="2018-07" db="EMBL/GenBank/DDBJ databases">
        <title>The complete nuclear genome of the prasinophyte Chloropicon primus (CCMP1205).</title>
        <authorList>
            <person name="Pombert J.-F."/>
            <person name="Otis C."/>
            <person name="Turmel M."/>
            <person name="Lemieux C."/>
        </authorList>
    </citation>
    <scope>NUCLEOTIDE SEQUENCE [LARGE SCALE GENOMIC DNA]</scope>
    <source>
        <strain evidence="2 3">CCMP1205</strain>
    </source>
</reference>
<dbReference type="Proteomes" id="UP000316726">
    <property type="component" value="Chromosome 4"/>
</dbReference>
<dbReference type="AlphaFoldDB" id="A0A5B8MMP6"/>
<feature type="coiled-coil region" evidence="1">
    <location>
        <begin position="48"/>
        <end position="96"/>
    </location>
</feature>